<keyword evidence="1" id="KW-0238">DNA-binding</keyword>
<accession>A4J0G9</accession>
<dbReference type="GO" id="GO:0003677">
    <property type="term" value="F:DNA binding"/>
    <property type="evidence" value="ECO:0007669"/>
    <property type="project" value="UniProtKB-KW"/>
</dbReference>
<evidence type="ECO:0000259" key="3">
    <source>
        <dbReference type="PROSITE" id="PS50943"/>
    </source>
</evidence>
<keyword evidence="5" id="KW-1185">Reference proteome</keyword>
<feature type="compositionally biased region" description="Basic residues" evidence="2">
    <location>
        <begin position="120"/>
        <end position="130"/>
    </location>
</feature>
<dbReference type="PROSITE" id="PS50943">
    <property type="entry name" value="HTH_CROC1"/>
    <property type="match status" value="1"/>
</dbReference>
<dbReference type="CDD" id="cd00093">
    <property type="entry name" value="HTH_XRE"/>
    <property type="match status" value="1"/>
</dbReference>
<dbReference type="InterPro" id="IPR001387">
    <property type="entry name" value="Cro/C1-type_HTH"/>
</dbReference>
<sequence length="141" mass="16181">MSRNISGTKIAKELNITPTYFYEIERGKKRLSAEMAAKLAAIFNVTIDYLLGHDEQPVNNDHAEAAIPTWATSKYKRDFKQMLEDDAPLMFDGVPIRKEDKEKIKRVMEAMFWDAKEKNKKTYGRKKKKNNAGDDLSGPSH</sequence>
<dbReference type="SUPFAM" id="SSF47413">
    <property type="entry name" value="lambda repressor-like DNA-binding domains"/>
    <property type="match status" value="1"/>
</dbReference>
<evidence type="ECO:0000313" key="5">
    <source>
        <dbReference type="Proteomes" id="UP000001556"/>
    </source>
</evidence>
<dbReference type="SMART" id="SM00530">
    <property type="entry name" value="HTH_XRE"/>
    <property type="match status" value="1"/>
</dbReference>
<dbReference type="EMBL" id="CP000612">
    <property type="protein sequence ID" value="ABO48572.1"/>
    <property type="molecule type" value="Genomic_DNA"/>
</dbReference>
<feature type="region of interest" description="Disordered" evidence="2">
    <location>
        <begin position="120"/>
        <end position="141"/>
    </location>
</feature>
<feature type="domain" description="HTH cro/C1-type" evidence="3">
    <location>
        <begin position="2"/>
        <end position="50"/>
    </location>
</feature>
<evidence type="ECO:0000256" key="2">
    <source>
        <dbReference type="SAM" id="MobiDB-lite"/>
    </source>
</evidence>
<name>A4J0G9_DESRM</name>
<dbReference type="AlphaFoldDB" id="A4J0G9"/>
<organism evidence="4 5">
    <name type="scientific">Desulforamulus reducens (strain ATCC BAA-1160 / DSM 100696 / MI-1)</name>
    <name type="common">Desulfotomaculum reducens</name>
    <dbReference type="NCBI Taxonomy" id="349161"/>
    <lineage>
        <taxon>Bacteria</taxon>
        <taxon>Bacillati</taxon>
        <taxon>Bacillota</taxon>
        <taxon>Clostridia</taxon>
        <taxon>Eubacteriales</taxon>
        <taxon>Peptococcaceae</taxon>
        <taxon>Desulforamulus</taxon>
    </lineage>
</organism>
<protein>
    <submittedName>
        <fullName evidence="4">Transcriptional regulator, XRE family</fullName>
    </submittedName>
</protein>
<dbReference type="HOGENOM" id="CLU_066192_4_0_9"/>
<evidence type="ECO:0000256" key="1">
    <source>
        <dbReference type="ARBA" id="ARBA00023125"/>
    </source>
</evidence>
<dbReference type="OrthoDB" id="1684348at2"/>
<evidence type="ECO:0000313" key="4">
    <source>
        <dbReference type="EMBL" id="ABO48572.1"/>
    </source>
</evidence>
<reference evidence="4 5" key="1">
    <citation type="submission" date="2007-03" db="EMBL/GenBank/DDBJ databases">
        <title>Complete sequence of Desulfotomaculum reducens MI-1.</title>
        <authorList>
            <consortium name="US DOE Joint Genome Institute"/>
            <person name="Copeland A."/>
            <person name="Lucas S."/>
            <person name="Lapidus A."/>
            <person name="Barry K."/>
            <person name="Detter J.C."/>
            <person name="Glavina del Rio T."/>
            <person name="Hammon N."/>
            <person name="Israni S."/>
            <person name="Dalin E."/>
            <person name="Tice H."/>
            <person name="Pitluck S."/>
            <person name="Sims D."/>
            <person name="Brettin T."/>
            <person name="Bruce D."/>
            <person name="Han C."/>
            <person name="Tapia R."/>
            <person name="Schmutz J."/>
            <person name="Larimer F."/>
            <person name="Land M."/>
            <person name="Hauser L."/>
            <person name="Kyrpides N."/>
            <person name="Kim E."/>
            <person name="Tebo B.M."/>
            <person name="Richardson P."/>
        </authorList>
    </citation>
    <scope>NUCLEOTIDE SEQUENCE [LARGE SCALE GENOMIC DNA]</scope>
    <source>
        <strain evidence="4 5">MI-1</strain>
    </source>
</reference>
<gene>
    <name evidence="4" type="ordered locus">Dred_0020</name>
</gene>
<dbReference type="eggNOG" id="COG1396">
    <property type="taxonomic scope" value="Bacteria"/>
</dbReference>
<proteinExistence type="predicted"/>
<dbReference type="Pfam" id="PF01381">
    <property type="entry name" value="HTH_3"/>
    <property type="match status" value="1"/>
</dbReference>
<dbReference type="KEGG" id="drm:Dred_0020"/>
<dbReference type="PANTHER" id="PTHR46558">
    <property type="entry name" value="TRACRIPTIONAL REGULATORY PROTEIN-RELATED-RELATED"/>
    <property type="match status" value="1"/>
</dbReference>
<dbReference type="Gene3D" id="1.10.260.40">
    <property type="entry name" value="lambda repressor-like DNA-binding domains"/>
    <property type="match status" value="1"/>
</dbReference>
<dbReference type="STRING" id="349161.Dred_0020"/>
<dbReference type="InterPro" id="IPR010982">
    <property type="entry name" value="Lambda_DNA-bd_dom_sf"/>
</dbReference>
<dbReference type="Proteomes" id="UP000001556">
    <property type="component" value="Chromosome"/>
</dbReference>
<dbReference type="PANTHER" id="PTHR46558:SF4">
    <property type="entry name" value="DNA-BIDING PHAGE PROTEIN"/>
    <property type="match status" value="1"/>
</dbReference>